<accession>A0A0C9QIB9</accession>
<feature type="transmembrane region" description="Helical" evidence="10">
    <location>
        <begin position="78"/>
        <end position="94"/>
    </location>
</feature>
<organism evidence="11">
    <name type="scientific">Fopius arisanus</name>
    <dbReference type="NCBI Taxonomy" id="64838"/>
    <lineage>
        <taxon>Eukaryota</taxon>
        <taxon>Metazoa</taxon>
        <taxon>Ecdysozoa</taxon>
        <taxon>Arthropoda</taxon>
        <taxon>Hexapoda</taxon>
        <taxon>Insecta</taxon>
        <taxon>Pterygota</taxon>
        <taxon>Neoptera</taxon>
        <taxon>Endopterygota</taxon>
        <taxon>Hymenoptera</taxon>
        <taxon>Apocrita</taxon>
        <taxon>Ichneumonoidea</taxon>
        <taxon>Braconidae</taxon>
        <taxon>Opiinae</taxon>
        <taxon>Fopius</taxon>
    </lineage>
</organism>
<evidence type="ECO:0000256" key="8">
    <source>
        <dbReference type="ARBA" id="ARBA00023170"/>
    </source>
</evidence>
<dbReference type="PANTHER" id="PTHR21137:SF35">
    <property type="entry name" value="ODORANT RECEPTOR 19A-RELATED"/>
    <property type="match status" value="1"/>
</dbReference>
<feature type="transmembrane region" description="Helical" evidence="10">
    <location>
        <begin position="38"/>
        <end position="58"/>
    </location>
</feature>
<evidence type="ECO:0000256" key="10">
    <source>
        <dbReference type="RuleBase" id="RU351113"/>
    </source>
</evidence>
<dbReference type="AlphaFoldDB" id="A0A0C9QIB9"/>
<feature type="transmembrane region" description="Helical" evidence="10">
    <location>
        <begin position="324"/>
        <end position="346"/>
    </location>
</feature>
<name>A0A0C9QIB9_9HYME</name>
<keyword evidence="8 10" id="KW-0675">Receptor</keyword>
<evidence type="ECO:0000256" key="7">
    <source>
        <dbReference type="ARBA" id="ARBA00023136"/>
    </source>
</evidence>
<keyword evidence="2" id="KW-1003">Cell membrane</keyword>
<keyword evidence="4 10" id="KW-0812">Transmembrane</keyword>
<evidence type="ECO:0000256" key="5">
    <source>
        <dbReference type="ARBA" id="ARBA00022725"/>
    </source>
</evidence>
<evidence type="ECO:0000313" key="11">
    <source>
        <dbReference type="EMBL" id="JAG70099.1"/>
    </source>
</evidence>
<dbReference type="PANTHER" id="PTHR21137">
    <property type="entry name" value="ODORANT RECEPTOR"/>
    <property type="match status" value="1"/>
</dbReference>
<comment type="caution">
    <text evidence="10">Lacks conserved residue(s) required for the propagation of feature annotation.</text>
</comment>
<reference evidence="11" key="1">
    <citation type="submission" date="2015-01" db="EMBL/GenBank/DDBJ databases">
        <title>Transcriptome Assembly of Fopius arisanus.</title>
        <authorList>
            <person name="Geib S."/>
        </authorList>
    </citation>
    <scope>NUCLEOTIDE SEQUENCE</scope>
</reference>
<dbReference type="GO" id="GO:0007165">
    <property type="term" value="P:signal transduction"/>
    <property type="evidence" value="ECO:0007669"/>
    <property type="project" value="UniProtKB-KW"/>
</dbReference>
<keyword evidence="6 10" id="KW-1133">Transmembrane helix</keyword>
<dbReference type="EMBL" id="GBYB01000332">
    <property type="protein sequence ID" value="JAG70099.1"/>
    <property type="molecule type" value="Transcribed_RNA"/>
</dbReference>
<keyword evidence="7 10" id="KW-0472">Membrane</keyword>
<keyword evidence="3 10" id="KW-0716">Sensory transduction</keyword>
<keyword evidence="5 10" id="KW-0552">Olfaction</keyword>
<comment type="similarity">
    <text evidence="10">Belongs to the insect chemoreceptor superfamily. Heteromeric odorant receptor channel (TC 1.A.69) family.</text>
</comment>
<dbReference type="Pfam" id="PF02949">
    <property type="entry name" value="7tm_6"/>
    <property type="match status" value="1"/>
</dbReference>
<gene>
    <name evidence="11" type="primary">Or13a_4</name>
    <name evidence="11" type="ORF">g.10522</name>
</gene>
<evidence type="ECO:0000256" key="1">
    <source>
        <dbReference type="ARBA" id="ARBA00004651"/>
    </source>
</evidence>
<comment type="subcellular location">
    <subcellularLocation>
        <location evidence="1 10">Cell membrane</location>
        <topology evidence="1 10">Multi-pass membrane protein</topology>
    </subcellularLocation>
</comment>
<dbReference type="GO" id="GO:0004984">
    <property type="term" value="F:olfactory receptor activity"/>
    <property type="evidence" value="ECO:0007669"/>
    <property type="project" value="InterPro"/>
</dbReference>
<feature type="transmembrane region" description="Helical" evidence="10">
    <location>
        <begin position="136"/>
        <end position="156"/>
    </location>
</feature>
<sequence>MMENLLGNRRHQLGASLFTLRFCGLWSSFDDSQPIRKFIYPIYSAIMTSLIWIFLGTILGDLFSNFEDLLVITDDGCFLAGISVIVFKHIIFCLRRREIIKLIHEIYRPVDYLAKSSDEGALILVKVSTFYDELHCYSFIGIGCCLVLALVTIVPTDNGSLPIRAKYPFDSTIEPLHSIAFVIQASAVATGVAGILGMDGVVTSICRYITLQLEILGSNYRHCQTKWPRGEIHLSIGKPKSRETEINCFIPFSPREAHEANDSFVRRFKICIRHHQRLIKIVNNVNVVFGSSMFCQLFASSAMICFTGFQAALGARESANLIKFAMYCGTAFSQLLSWCLIGNMLLHESLTLTNSQWQSGWENEQYFDFAYLIIFAMVRGNKSLELRAINFYSVSMDTFIVILRASYSFFTLLVTVV</sequence>
<evidence type="ECO:0000256" key="3">
    <source>
        <dbReference type="ARBA" id="ARBA00022606"/>
    </source>
</evidence>
<proteinExistence type="inferred from homology"/>
<evidence type="ECO:0000256" key="6">
    <source>
        <dbReference type="ARBA" id="ARBA00022989"/>
    </source>
</evidence>
<keyword evidence="9 10" id="KW-0807">Transducer</keyword>
<evidence type="ECO:0000256" key="4">
    <source>
        <dbReference type="ARBA" id="ARBA00022692"/>
    </source>
</evidence>
<dbReference type="GO" id="GO:0005886">
    <property type="term" value="C:plasma membrane"/>
    <property type="evidence" value="ECO:0007669"/>
    <property type="project" value="UniProtKB-SubCell"/>
</dbReference>
<dbReference type="GO" id="GO:0005549">
    <property type="term" value="F:odorant binding"/>
    <property type="evidence" value="ECO:0007669"/>
    <property type="project" value="InterPro"/>
</dbReference>
<evidence type="ECO:0000256" key="2">
    <source>
        <dbReference type="ARBA" id="ARBA00022475"/>
    </source>
</evidence>
<dbReference type="InterPro" id="IPR004117">
    <property type="entry name" value="7tm6_olfct_rcpt"/>
</dbReference>
<protein>
    <recommendedName>
        <fullName evidence="10">Odorant receptor</fullName>
    </recommendedName>
</protein>
<evidence type="ECO:0000256" key="9">
    <source>
        <dbReference type="ARBA" id="ARBA00023224"/>
    </source>
</evidence>
<feature type="transmembrane region" description="Helical" evidence="10">
    <location>
        <begin position="176"/>
        <end position="198"/>
    </location>
</feature>
<feature type="transmembrane region" description="Helical" evidence="10">
    <location>
        <begin position="287"/>
        <end position="312"/>
    </location>
</feature>